<proteinExistence type="inferred from homology"/>
<evidence type="ECO:0000256" key="5">
    <source>
        <dbReference type="ARBA" id="ARBA00022905"/>
    </source>
</evidence>
<dbReference type="CDD" id="cd16274">
    <property type="entry name" value="PQQB-like_MBL-fold"/>
    <property type="match status" value="1"/>
</dbReference>
<comment type="pathway">
    <text evidence="1">Cofactor biosynthesis; pyrroloquinoline quinone biosynthesis.</text>
</comment>
<dbReference type="NCBIfam" id="TIGR02108">
    <property type="entry name" value="PQQ_syn_pqqB"/>
    <property type="match status" value="1"/>
</dbReference>
<evidence type="ECO:0000256" key="1">
    <source>
        <dbReference type="ARBA" id="ARBA00004886"/>
    </source>
</evidence>
<dbReference type="Pfam" id="PF12706">
    <property type="entry name" value="Lactamase_B_2"/>
    <property type="match status" value="1"/>
</dbReference>
<dbReference type="SUPFAM" id="SSF56281">
    <property type="entry name" value="Metallo-hydrolase/oxidoreductase"/>
    <property type="match status" value="1"/>
</dbReference>
<evidence type="ECO:0000256" key="3">
    <source>
        <dbReference type="ARBA" id="ARBA00015084"/>
    </source>
</evidence>
<evidence type="ECO:0000313" key="7">
    <source>
        <dbReference type="EMBL" id="KKN99096.1"/>
    </source>
</evidence>
<sequence length="305" mass="33500">MRVRVLGSAAGGGFPQWNCNCPNCDGVRKGTIKASPRTQSSIAISSDNINWLLFNASPDILAQFQRFPELQPGRAIRDTAVKGIVLMDAQIDHTTGLFMLREGKVPLNIYCTGMVHEDLTQGNPIFNVLEHFCGVSWHQVPTAPGSTFEVDGITDIRITAVPLSSKAPPFSPHRHDPHEGDNIGIQLEDTRTGKKLFYAPGLAAIEPHLLPFMQQADCLMVDGTCWTNDEMRALGISEKLSLDMGHMPQSGPGGMIEALGRLPAARKILIHINNTNPILRDDSDEREILHQEKIEVAFDGMDFSL</sequence>
<evidence type="ECO:0000259" key="6">
    <source>
        <dbReference type="Pfam" id="PF12706"/>
    </source>
</evidence>
<comment type="caution">
    <text evidence="7">The sequence shown here is derived from an EMBL/GenBank/DDBJ whole genome shotgun (WGS) entry which is preliminary data.</text>
</comment>
<gene>
    <name evidence="7" type="ORF">LCGC14_0138890</name>
</gene>
<evidence type="ECO:0000256" key="2">
    <source>
        <dbReference type="ARBA" id="ARBA00008481"/>
    </source>
</evidence>
<reference evidence="7" key="1">
    <citation type="journal article" date="2015" name="Nature">
        <title>Complex archaea that bridge the gap between prokaryotes and eukaryotes.</title>
        <authorList>
            <person name="Spang A."/>
            <person name="Saw J.H."/>
            <person name="Jorgensen S.L."/>
            <person name="Zaremba-Niedzwiedzka K."/>
            <person name="Martijn J."/>
            <person name="Lind A.E."/>
            <person name="van Eijk R."/>
            <person name="Schleper C."/>
            <person name="Guy L."/>
            <person name="Ettema T.J."/>
        </authorList>
    </citation>
    <scope>NUCLEOTIDE SEQUENCE</scope>
</reference>
<dbReference type="InterPro" id="IPR001279">
    <property type="entry name" value="Metallo-B-lactamas"/>
</dbReference>
<evidence type="ECO:0000256" key="4">
    <source>
        <dbReference type="ARBA" id="ARBA00022448"/>
    </source>
</evidence>
<accession>A0A0F9XIN9</accession>
<dbReference type="GO" id="GO:0018189">
    <property type="term" value="P:pyrroloquinoline quinone biosynthetic process"/>
    <property type="evidence" value="ECO:0007669"/>
    <property type="project" value="UniProtKB-UniPathway"/>
</dbReference>
<name>A0A0F9XIN9_9ZZZZ</name>
<comment type="similarity">
    <text evidence="2">Belongs to the PqqB family.</text>
</comment>
<dbReference type="InterPro" id="IPR036866">
    <property type="entry name" value="RibonucZ/Hydroxyglut_hydro"/>
</dbReference>
<dbReference type="HAMAP" id="MF_00653">
    <property type="entry name" value="PQQ_syn_PqqB"/>
    <property type="match status" value="1"/>
</dbReference>
<organism evidence="7">
    <name type="scientific">marine sediment metagenome</name>
    <dbReference type="NCBI Taxonomy" id="412755"/>
    <lineage>
        <taxon>unclassified sequences</taxon>
        <taxon>metagenomes</taxon>
        <taxon>ecological metagenomes</taxon>
    </lineage>
</organism>
<dbReference type="InterPro" id="IPR011842">
    <property type="entry name" value="PQQ_synth_PqqB"/>
</dbReference>
<keyword evidence="5" id="KW-0884">PQQ biosynthesis</keyword>
<dbReference type="Gene3D" id="3.60.15.10">
    <property type="entry name" value="Ribonuclease Z/Hydroxyacylglutathione hydrolase-like"/>
    <property type="match status" value="1"/>
</dbReference>
<dbReference type="UniPathway" id="UPA00539"/>
<keyword evidence="4" id="KW-0813">Transport</keyword>
<dbReference type="PANTHER" id="PTHR42663">
    <property type="entry name" value="HYDROLASE C777.06C-RELATED-RELATED"/>
    <property type="match status" value="1"/>
</dbReference>
<dbReference type="AlphaFoldDB" id="A0A0F9XIN9"/>
<feature type="domain" description="Metallo-beta-lactamase" evidence="6">
    <location>
        <begin position="50"/>
        <end position="272"/>
    </location>
</feature>
<dbReference type="PANTHER" id="PTHR42663:SF7">
    <property type="entry name" value="COENZYME PQQ SYNTHESIS PROTEIN B"/>
    <property type="match status" value="1"/>
</dbReference>
<dbReference type="EMBL" id="LAZR01000048">
    <property type="protein sequence ID" value="KKN99096.1"/>
    <property type="molecule type" value="Genomic_DNA"/>
</dbReference>
<protein>
    <recommendedName>
        <fullName evidence="3">Coenzyme PQQ synthesis protein B</fullName>
    </recommendedName>
</protein>